<evidence type="ECO:0000256" key="1">
    <source>
        <dbReference type="SAM" id="MobiDB-lite"/>
    </source>
</evidence>
<dbReference type="AlphaFoldDB" id="A0A4V1M4M2"/>
<comment type="caution">
    <text evidence="2">The sequence shown here is derived from an EMBL/GenBank/DDBJ whole genome shotgun (WGS) entry which is preliminary data.</text>
</comment>
<evidence type="ECO:0000313" key="2">
    <source>
        <dbReference type="EMBL" id="RXK40857.1"/>
    </source>
</evidence>
<organism evidence="2 3">
    <name type="scientific">Tremella mesenterica</name>
    <name type="common">Jelly fungus</name>
    <dbReference type="NCBI Taxonomy" id="5217"/>
    <lineage>
        <taxon>Eukaryota</taxon>
        <taxon>Fungi</taxon>
        <taxon>Dikarya</taxon>
        <taxon>Basidiomycota</taxon>
        <taxon>Agaricomycotina</taxon>
        <taxon>Tremellomycetes</taxon>
        <taxon>Tremellales</taxon>
        <taxon>Tremellaceae</taxon>
        <taxon>Tremella</taxon>
    </lineage>
</organism>
<evidence type="ECO:0000313" key="3">
    <source>
        <dbReference type="Proteomes" id="UP000289152"/>
    </source>
</evidence>
<sequence>MLSDTSNADRSLNPGEDLDTDTKPMVASTTTPAPAANIYPEDTLTHLLGNQETFHLSGLTNQASLGRPLAVYLQNTYHSSLDDVYHVSTELQLQLWAIEKNRNASGSEIVPLDLSAQDQLTNEEIAYDLTRLVLSQEPNITSDHLLRGNNESRGLYRVRRIRTEESGSWRQCCSR</sequence>
<feature type="region of interest" description="Disordered" evidence="1">
    <location>
        <begin position="1"/>
        <end position="37"/>
    </location>
</feature>
<gene>
    <name evidence="2" type="ORF">M231_01916</name>
</gene>
<reference evidence="2 3" key="1">
    <citation type="submission" date="2016-06" db="EMBL/GenBank/DDBJ databases">
        <title>Evolution of pathogenesis and genome organization in the Tremellales.</title>
        <authorList>
            <person name="Cuomo C."/>
            <person name="Litvintseva A."/>
            <person name="Heitman J."/>
            <person name="Chen Y."/>
            <person name="Sun S."/>
            <person name="Springer D."/>
            <person name="Dromer F."/>
            <person name="Young S."/>
            <person name="Zeng Q."/>
            <person name="Chapman S."/>
            <person name="Gujja S."/>
            <person name="Saif S."/>
            <person name="Birren B."/>
        </authorList>
    </citation>
    <scope>NUCLEOTIDE SEQUENCE [LARGE SCALE GENOMIC DNA]</scope>
    <source>
        <strain evidence="2 3">ATCC 28783</strain>
    </source>
</reference>
<dbReference type="Proteomes" id="UP000289152">
    <property type="component" value="Unassembled WGS sequence"/>
</dbReference>
<accession>A0A4V1M4M2</accession>
<proteinExistence type="predicted"/>
<feature type="compositionally biased region" description="Polar residues" evidence="1">
    <location>
        <begin position="1"/>
        <end position="10"/>
    </location>
</feature>
<dbReference type="EMBL" id="SDIL01000014">
    <property type="protein sequence ID" value="RXK40857.1"/>
    <property type="molecule type" value="Genomic_DNA"/>
</dbReference>
<dbReference type="InParanoid" id="A0A4V1M4M2"/>
<name>A0A4V1M4M2_TREME</name>
<keyword evidence="3" id="KW-1185">Reference proteome</keyword>
<protein>
    <submittedName>
        <fullName evidence="2">Uncharacterized protein</fullName>
    </submittedName>
</protein>